<dbReference type="InterPro" id="IPR007208">
    <property type="entry name" value="MrpF/PhaF-like"/>
</dbReference>
<keyword evidence="5 8" id="KW-0812">Transmembrane</keyword>
<keyword evidence="10" id="KW-1185">Reference proteome</keyword>
<evidence type="ECO:0000256" key="6">
    <source>
        <dbReference type="ARBA" id="ARBA00022989"/>
    </source>
</evidence>
<evidence type="ECO:0000256" key="3">
    <source>
        <dbReference type="ARBA" id="ARBA00022448"/>
    </source>
</evidence>
<proteinExistence type="inferred from homology"/>
<name>A0ABU1T2U1_9ACTO</name>
<dbReference type="Pfam" id="PF04066">
    <property type="entry name" value="MrpF_PhaF"/>
    <property type="match status" value="1"/>
</dbReference>
<keyword evidence="4" id="KW-1003">Cell membrane</keyword>
<evidence type="ECO:0000313" key="10">
    <source>
        <dbReference type="Proteomes" id="UP001266099"/>
    </source>
</evidence>
<evidence type="ECO:0000313" key="9">
    <source>
        <dbReference type="EMBL" id="MDR6939663.1"/>
    </source>
</evidence>
<evidence type="ECO:0000256" key="1">
    <source>
        <dbReference type="ARBA" id="ARBA00004651"/>
    </source>
</evidence>
<evidence type="ECO:0000256" key="4">
    <source>
        <dbReference type="ARBA" id="ARBA00022475"/>
    </source>
</evidence>
<keyword evidence="3" id="KW-0813">Transport</keyword>
<protein>
    <submittedName>
        <fullName evidence="9">Multicomponent Na+:H+ antiporter subunit F</fullName>
    </submittedName>
</protein>
<keyword evidence="7 8" id="KW-0472">Membrane</keyword>
<reference evidence="9 10" key="1">
    <citation type="submission" date="2023-07" db="EMBL/GenBank/DDBJ databases">
        <title>Sequencing the genomes of 1000 actinobacteria strains.</title>
        <authorList>
            <person name="Klenk H.-P."/>
        </authorList>
    </citation>
    <scope>NUCLEOTIDE SEQUENCE [LARGE SCALE GENOMIC DNA]</scope>
    <source>
        <strain evidence="9 10">DSM 15539</strain>
    </source>
</reference>
<evidence type="ECO:0000256" key="8">
    <source>
        <dbReference type="SAM" id="Phobius"/>
    </source>
</evidence>
<dbReference type="Proteomes" id="UP001266099">
    <property type="component" value="Unassembled WGS sequence"/>
</dbReference>
<dbReference type="PANTHER" id="PTHR34702:SF1">
    <property type="entry name" value="NA(+)_H(+) ANTIPORTER SUBUNIT F"/>
    <property type="match status" value="1"/>
</dbReference>
<sequence length="142" mass="15267">MSYVISSCAVLLFISALLIVYRTAKGPTALDRMVSVDMLTSIVIGGFALLAAATRRADLLPVFVAVSIIGFIGSTTLARFSAPLSGATRKALAQAAAERKTAKVQDSQVLETAAKEMMSRPENDLHMRQKYVDGFADRGERK</sequence>
<comment type="similarity">
    <text evidence="2">Belongs to the CPA3 antiporters (TC 2.A.63) subunit F family.</text>
</comment>
<keyword evidence="6 8" id="KW-1133">Transmembrane helix</keyword>
<dbReference type="PANTHER" id="PTHR34702">
    <property type="entry name" value="NA(+)/H(+) ANTIPORTER SUBUNIT F1"/>
    <property type="match status" value="1"/>
</dbReference>
<evidence type="ECO:0000256" key="5">
    <source>
        <dbReference type="ARBA" id="ARBA00022692"/>
    </source>
</evidence>
<dbReference type="RefSeq" id="WP_309956510.1">
    <property type="nucleotide sequence ID" value="NZ_CP136414.1"/>
</dbReference>
<accession>A0ABU1T2U1</accession>
<organism evidence="9 10">
    <name type="scientific">Arcanobacterium hippocoleae</name>
    <dbReference type="NCBI Taxonomy" id="149017"/>
    <lineage>
        <taxon>Bacteria</taxon>
        <taxon>Bacillati</taxon>
        <taxon>Actinomycetota</taxon>
        <taxon>Actinomycetes</taxon>
        <taxon>Actinomycetales</taxon>
        <taxon>Actinomycetaceae</taxon>
        <taxon>Arcanobacterium</taxon>
    </lineage>
</organism>
<comment type="caution">
    <text evidence="9">The sequence shown here is derived from an EMBL/GenBank/DDBJ whole genome shotgun (WGS) entry which is preliminary data.</text>
</comment>
<gene>
    <name evidence="9" type="ORF">J2S36_001206</name>
</gene>
<dbReference type="EMBL" id="JAVDUJ010000001">
    <property type="protein sequence ID" value="MDR6939663.1"/>
    <property type="molecule type" value="Genomic_DNA"/>
</dbReference>
<comment type="subcellular location">
    <subcellularLocation>
        <location evidence="1">Cell membrane</location>
        <topology evidence="1">Multi-pass membrane protein</topology>
    </subcellularLocation>
</comment>
<feature type="transmembrane region" description="Helical" evidence="8">
    <location>
        <begin position="59"/>
        <end position="80"/>
    </location>
</feature>
<evidence type="ECO:0000256" key="2">
    <source>
        <dbReference type="ARBA" id="ARBA00009212"/>
    </source>
</evidence>
<feature type="transmembrane region" description="Helical" evidence="8">
    <location>
        <begin position="34"/>
        <end position="52"/>
    </location>
</feature>
<evidence type="ECO:0000256" key="7">
    <source>
        <dbReference type="ARBA" id="ARBA00023136"/>
    </source>
</evidence>